<comment type="caution">
    <text evidence="3 4">Lacks conserved residue(s) required for the propagation of feature annotation.</text>
</comment>
<feature type="binding site" evidence="3">
    <location>
        <position position="216"/>
    </location>
    <ligand>
        <name>NAD(+)</name>
        <dbReference type="ChEBI" id="CHEBI:57540"/>
    </ligand>
</feature>
<name>A0A7G1HWN8_9BACT</name>
<dbReference type="EMBL" id="AP023322">
    <property type="protein sequence ID" value="BCI64106.1"/>
    <property type="molecule type" value="Genomic_DNA"/>
</dbReference>
<comment type="function">
    <text evidence="3">NAD-dependent protein deacetylase which modulates the activities of several proteins which are inactive in their acetylated form.</text>
</comment>
<comment type="subcellular location">
    <subcellularLocation>
        <location evidence="3">Cytoplasm</location>
    </subcellularLocation>
</comment>
<dbReference type="KEGG" id="copr:Cop2CBH44_24590"/>
<dbReference type="PROSITE" id="PS50305">
    <property type="entry name" value="SIRTUIN"/>
    <property type="match status" value="1"/>
</dbReference>
<organism evidence="6 7">
    <name type="scientific">Coprobacter secundus subsp. similis</name>
    <dbReference type="NCBI Taxonomy" id="2751153"/>
    <lineage>
        <taxon>Bacteria</taxon>
        <taxon>Pseudomonadati</taxon>
        <taxon>Bacteroidota</taxon>
        <taxon>Bacteroidia</taxon>
        <taxon>Bacteroidales</taxon>
        <taxon>Barnesiellaceae</taxon>
        <taxon>Coprobacter</taxon>
    </lineage>
</organism>
<evidence type="ECO:0000256" key="4">
    <source>
        <dbReference type="PROSITE-ProRule" id="PRU00236"/>
    </source>
</evidence>
<protein>
    <recommendedName>
        <fullName evidence="3">NAD-dependent protein deacylase</fullName>
        <ecNumber evidence="3">2.3.1.286</ecNumber>
    </recommendedName>
    <alternativeName>
        <fullName evidence="3">Regulatory protein SIR2 homolog</fullName>
    </alternativeName>
</protein>
<evidence type="ECO:0000256" key="1">
    <source>
        <dbReference type="ARBA" id="ARBA00022679"/>
    </source>
</evidence>
<dbReference type="GO" id="GO:0036055">
    <property type="term" value="F:protein-succinyllysine desuccinylase activity"/>
    <property type="evidence" value="ECO:0007669"/>
    <property type="project" value="InterPro"/>
</dbReference>
<reference evidence="7" key="1">
    <citation type="submission" date="2020-07" db="EMBL/GenBank/DDBJ databases">
        <title>Complete genome sequencing of Coprobacter sp. strain 2CBH44.</title>
        <authorList>
            <person name="Sakamoto M."/>
            <person name="Murakami T."/>
            <person name="Mori H."/>
        </authorList>
    </citation>
    <scope>NUCLEOTIDE SEQUENCE [LARGE SCALE GENOMIC DNA]</scope>
    <source>
        <strain evidence="7">2CBH44</strain>
    </source>
</reference>
<gene>
    <name evidence="3 6" type="primary">cobB</name>
    <name evidence="6" type="ORF">Cop2CBH44_24590</name>
</gene>
<evidence type="ECO:0000313" key="6">
    <source>
        <dbReference type="EMBL" id="BCI64106.1"/>
    </source>
</evidence>
<dbReference type="Gene3D" id="3.30.1600.10">
    <property type="entry name" value="SIR2/SIRT2 'Small Domain"/>
    <property type="match status" value="1"/>
</dbReference>
<accession>A0A7G1HWN8</accession>
<comment type="catalytic activity">
    <reaction evidence="3">
        <text>N(6)-acetyl-L-lysyl-[protein] + NAD(+) + H2O = 2''-O-acetyl-ADP-D-ribose + nicotinamide + L-lysyl-[protein]</text>
        <dbReference type="Rhea" id="RHEA:43636"/>
        <dbReference type="Rhea" id="RHEA-COMP:9752"/>
        <dbReference type="Rhea" id="RHEA-COMP:10731"/>
        <dbReference type="ChEBI" id="CHEBI:15377"/>
        <dbReference type="ChEBI" id="CHEBI:17154"/>
        <dbReference type="ChEBI" id="CHEBI:29969"/>
        <dbReference type="ChEBI" id="CHEBI:57540"/>
        <dbReference type="ChEBI" id="CHEBI:61930"/>
        <dbReference type="ChEBI" id="CHEBI:83767"/>
        <dbReference type="EC" id="2.3.1.286"/>
    </reaction>
</comment>
<keyword evidence="7" id="KW-1185">Reference proteome</keyword>
<keyword evidence="2 3" id="KW-0520">NAD</keyword>
<feature type="domain" description="Deacetylase sirtuin-type" evidence="5">
    <location>
        <begin position="1"/>
        <end position="230"/>
    </location>
</feature>
<keyword evidence="3" id="KW-0963">Cytoplasm</keyword>
<dbReference type="InterPro" id="IPR027546">
    <property type="entry name" value="Sirtuin_class_III"/>
</dbReference>
<feature type="binding site" evidence="3">
    <location>
        <begin position="172"/>
        <end position="174"/>
    </location>
    <ligand>
        <name>NAD(+)</name>
        <dbReference type="ChEBI" id="CHEBI:57540"/>
    </ligand>
</feature>
<evidence type="ECO:0000256" key="2">
    <source>
        <dbReference type="ARBA" id="ARBA00023027"/>
    </source>
</evidence>
<dbReference type="PANTHER" id="PTHR11085:SF4">
    <property type="entry name" value="NAD-DEPENDENT PROTEIN DEACYLASE"/>
    <property type="match status" value="1"/>
</dbReference>
<dbReference type="Proteomes" id="UP000594042">
    <property type="component" value="Chromosome"/>
</dbReference>
<feature type="binding site" evidence="3">
    <location>
        <begin position="86"/>
        <end position="89"/>
    </location>
    <ligand>
        <name>NAD(+)</name>
        <dbReference type="ChEBI" id="CHEBI:57540"/>
    </ligand>
</feature>
<dbReference type="RefSeq" id="WP_021930855.1">
    <property type="nucleotide sequence ID" value="NZ_AP023322.1"/>
</dbReference>
<dbReference type="AlphaFoldDB" id="A0A7G1HWN8"/>
<evidence type="ECO:0000256" key="3">
    <source>
        <dbReference type="HAMAP-Rule" id="MF_01121"/>
    </source>
</evidence>
<dbReference type="Pfam" id="PF02146">
    <property type="entry name" value="SIR2"/>
    <property type="match status" value="1"/>
</dbReference>
<dbReference type="GO" id="GO:0036054">
    <property type="term" value="F:protein-malonyllysine demalonylase activity"/>
    <property type="evidence" value="ECO:0007669"/>
    <property type="project" value="InterPro"/>
</dbReference>
<evidence type="ECO:0000259" key="5">
    <source>
        <dbReference type="PROSITE" id="PS50305"/>
    </source>
</evidence>
<comment type="similarity">
    <text evidence="3">Belongs to the sirtuin family. Class III subfamily.</text>
</comment>
<dbReference type="InterPro" id="IPR026590">
    <property type="entry name" value="Ssirtuin_cat_dom"/>
</dbReference>
<dbReference type="InterPro" id="IPR050134">
    <property type="entry name" value="NAD-dep_sirtuin_deacylases"/>
</dbReference>
<sequence length="230" mass="25576">MKKIVVLTGAGMSAESGLSTFRSSDGLWEQHRVEDVATPEGWFRNPGLVLNFYNMLRKTLISSQPNGGHLGLVDLEKNFDVYIITQNVDNLHERAGSHNVLHLHGELMKVRSEKDENLVYELSPEHPEIHLGDVADDGAQLRPYIVWFGEAVPMIEPAIEWVKAADIFVVIGTSLNVYPAAGLLHYVHRGTPVYLIDPNEVKDPSGNVTRVIRKGATEGVIELKKLLLHS</sequence>
<dbReference type="PANTHER" id="PTHR11085">
    <property type="entry name" value="NAD-DEPENDENT PROTEIN DEACYLASE SIRTUIN-5, MITOCHONDRIAL-RELATED"/>
    <property type="match status" value="1"/>
</dbReference>
<dbReference type="SUPFAM" id="SSF52467">
    <property type="entry name" value="DHS-like NAD/FAD-binding domain"/>
    <property type="match status" value="1"/>
</dbReference>
<dbReference type="HAMAP" id="MF_01121">
    <property type="entry name" value="Sirtuin_ClassIII"/>
    <property type="match status" value="1"/>
</dbReference>
<dbReference type="InterPro" id="IPR029035">
    <property type="entry name" value="DHS-like_NAD/FAD-binding_dom"/>
</dbReference>
<dbReference type="Gene3D" id="3.40.50.1220">
    <property type="entry name" value="TPP-binding domain"/>
    <property type="match status" value="1"/>
</dbReference>
<dbReference type="GO" id="GO:0005737">
    <property type="term" value="C:cytoplasm"/>
    <property type="evidence" value="ECO:0007669"/>
    <property type="project" value="UniProtKB-SubCell"/>
</dbReference>
<evidence type="ECO:0000313" key="7">
    <source>
        <dbReference type="Proteomes" id="UP000594042"/>
    </source>
</evidence>
<keyword evidence="1" id="KW-0808">Transferase</keyword>
<dbReference type="GO" id="GO:0070403">
    <property type="term" value="F:NAD+ binding"/>
    <property type="evidence" value="ECO:0007669"/>
    <property type="project" value="UniProtKB-UniRule"/>
</dbReference>
<dbReference type="EC" id="2.3.1.286" evidence="3"/>
<feature type="binding site" evidence="3">
    <location>
        <begin position="9"/>
        <end position="28"/>
    </location>
    <ligand>
        <name>NAD(+)</name>
        <dbReference type="ChEBI" id="CHEBI:57540"/>
    </ligand>
</feature>
<feature type="active site" description="Proton acceptor" evidence="3">
    <location>
        <position position="104"/>
    </location>
</feature>
<dbReference type="InterPro" id="IPR003000">
    <property type="entry name" value="Sirtuin"/>
</dbReference>
<dbReference type="InterPro" id="IPR026591">
    <property type="entry name" value="Sirtuin_cat_small_dom_sf"/>
</dbReference>
<dbReference type="CDD" id="cd01412">
    <property type="entry name" value="SIRT5_Af1_CobB"/>
    <property type="match status" value="1"/>
</dbReference>
<proteinExistence type="inferred from homology"/>
<dbReference type="GO" id="GO:0017136">
    <property type="term" value="F:histone deacetylase activity, NAD-dependent"/>
    <property type="evidence" value="ECO:0007669"/>
    <property type="project" value="TreeGrafter"/>
</dbReference>